<dbReference type="Gene3D" id="3.60.110.10">
    <property type="entry name" value="Carbon-nitrogen hydrolase"/>
    <property type="match status" value="1"/>
</dbReference>
<keyword evidence="2 7" id="KW-0378">Hydrolase</keyword>
<name>A0A5S3UZZ9_9GAMM</name>
<protein>
    <recommendedName>
        <fullName evidence="5">Omega-amidase YafV</fullName>
        <ecNumber evidence="3">3.5.1.3</ecNumber>
    </recommendedName>
</protein>
<reference evidence="7 10" key="1">
    <citation type="submission" date="2018-01" db="EMBL/GenBank/DDBJ databases">
        <authorList>
            <person name="Paulsen S."/>
            <person name="Gram L.K."/>
        </authorList>
    </citation>
    <scope>NUCLEOTIDE SEQUENCE [LARGE SCALE GENOMIC DNA]</scope>
    <source>
        <strain evidence="7 10">S3790</strain>
        <strain evidence="8">S3895</strain>
    </source>
</reference>
<evidence type="ECO:0000256" key="4">
    <source>
        <dbReference type="ARBA" id="ARBA00052904"/>
    </source>
</evidence>
<dbReference type="CDD" id="cd07575">
    <property type="entry name" value="Xc-1258_like"/>
    <property type="match status" value="1"/>
</dbReference>
<dbReference type="Proteomes" id="UP000307217">
    <property type="component" value="Unassembled WGS sequence"/>
</dbReference>
<dbReference type="PROSITE" id="PS50263">
    <property type="entry name" value="CN_HYDROLASE"/>
    <property type="match status" value="1"/>
</dbReference>
<dbReference type="Pfam" id="PF00795">
    <property type="entry name" value="CN_hydrolase"/>
    <property type="match status" value="1"/>
</dbReference>
<evidence type="ECO:0000313" key="8">
    <source>
        <dbReference type="EMBL" id="TMO73704.1"/>
    </source>
</evidence>
<evidence type="ECO:0000259" key="6">
    <source>
        <dbReference type="PROSITE" id="PS50263"/>
    </source>
</evidence>
<dbReference type="Proteomes" id="UP000307164">
    <property type="component" value="Unassembled WGS sequence"/>
</dbReference>
<dbReference type="EMBL" id="PNBX01000116">
    <property type="protein sequence ID" value="TMO63765.1"/>
    <property type="molecule type" value="Genomic_DNA"/>
</dbReference>
<comment type="similarity">
    <text evidence="1">Belongs to the carbon-nitrogen hydrolase superfamily. NIT1/NIT2 family.</text>
</comment>
<accession>A0A5S3UZZ9</accession>
<gene>
    <name evidence="7" type="ORF">CWC19_18985</name>
    <name evidence="8" type="ORF">CWC20_12640</name>
</gene>
<dbReference type="GO" id="GO:0050152">
    <property type="term" value="F:omega-amidase activity"/>
    <property type="evidence" value="ECO:0007669"/>
    <property type="project" value="UniProtKB-EC"/>
</dbReference>
<dbReference type="SUPFAM" id="SSF56317">
    <property type="entry name" value="Carbon-nitrogen hydrolase"/>
    <property type="match status" value="1"/>
</dbReference>
<dbReference type="PANTHER" id="PTHR47799">
    <property type="entry name" value="OMEGA-AMIDASE YAFV"/>
    <property type="match status" value="1"/>
</dbReference>
<reference evidence="10" key="2">
    <citation type="submission" date="2019-06" db="EMBL/GenBank/DDBJ databases">
        <title>Co-occurence of chitin degradation, pigmentation and bioactivity in marine Pseudoalteromonas.</title>
        <authorList>
            <person name="Sonnenschein E.C."/>
            <person name="Bech P.K."/>
        </authorList>
    </citation>
    <scope>NUCLEOTIDE SEQUENCE [LARGE SCALE GENOMIC DNA]</scope>
    <source>
        <strain evidence="10">S3790</strain>
    </source>
</reference>
<evidence type="ECO:0000256" key="1">
    <source>
        <dbReference type="ARBA" id="ARBA00010613"/>
    </source>
</evidence>
<evidence type="ECO:0000256" key="3">
    <source>
        <dbReference type="ARBA" id="ARBA00039118"/>
    </source>
</evidence>
<dbReference type="PANTHER" id="PTHR47799:SF1">
    <property type="entry name" value="OMEGA-AMIDASE YAFV"/>
    <property type="match status" value="1"/>
</dbReference>
<keyword evidence="9" id="KW-1185">Reference proteome</keyword>
<dbReference type="OrthoDB" id="9811121at2"/>
<dbReference type="InterPro" id="IPR003010">
    <property type="entry name" value="C-N_Hydrolase"/>
</dbReference>
<dbReference type="GO" id="GO:0106008">
    <property type="term" value="F:2-oxoglutaramate amidase activity"/>
    <property type="evidence" value="ECO:0007669"/>
    <property type="project" value="TreeGrafter"/>
</dbReference>
<evidence type="ECO:0000256" key="2">
    <source>
        <dbReference type="ARBA" id="ARBA00022801"/>
    </source>
</evidence>
<dbReference type="InterPro" id="IPR036526">
    <property type="entry name" value="C-N_Hydrolase_sf"/>
</dbReference>
<dbReference type="AlphaFoldDB" id="A0A5S3UZZ9"/>
<evidence type="ECO:0000313" key="10">
    <source>
        <dbReference type="Proteomes" id="UP000307217"/>
    </source>
</evidence>
<dbReference type="NCBIfam" id="NF007757">
    <property type="entry name" value="PRK10438.1"/>
    <property type="match status" value="1"/>
</dbReference>
<dbReference type="FunFam" id="3.60.110.10:FF:000004">
    <property type="entry name" value="Carbon-nitrogen hydrolase"/>
    <property type="match status" value="1"/>
</dbReference>
<comment type="catalytic activity">
    <reaction evidence="4">
        <text>a monoamide of a dicarboxylate + H2O = a dicarboxylate + NH4(+)</text>
        <dbReference type="Rhea" id="RHEA:11716"/>
        <dbReference type="ChEBI" id="CHEBI:15377"/>
        <dbReference type="ChEBI" id="CHEBI:28938"/>
        <dbReference type="ChEBI" id="CHEBI:28965"/>
        <dbReference type="ChEBI" id="CHEBI:77450"/>
        <dbReference type="EC" id="3.5.1.3"/>
    </reaction>
</comment>
<sequence>MSEKLKLSMLQLDLAWQDAAVNRVAIEKHLEGISGRDLIVLPEMFSTGFDMKPAGLAETMDGDTVAWLKELAKKQNSVVCGSMMMLVGSDHVNRFLWVTPQGTVSHYDKRHLFKFAGEDEHYTAGTEKVIFQLGQWRIAPFICFDLRFPVWSRNLDCQYDLALYVANWPKVRSLQWKSLIPARAIENQSFVVAVNRVGVDGNDIAYSGDSMVVDPLGETLLHAMNKEVVLNIELDLNELKDVRNRFPFLQEADGFTIS</sequence>
<proteinExistence type="inferred from homology"/>
<comment type="caution">
    <text evidence="7">The sequence shown here is derived from an EMBL/GenBank/DDBJ whole genome shotgun (WGS) entry which is preliminary data.</text>
</comment>
<dbReference type="InterPro" id="IPR052737">
    <property type="entry name" value="Omega-amidase_YafV"/>
</dbReference>
<reference evidence="7" key="3">
    <citation type="submission" date="2019-09" db="EMBL/GenBank/DDBJ databases">
        <title>Co-occurence of chitin degradation, pigmentation and bioactivity in marine Pseudoalteromonas.</title>
        <authorList>
            <person name="Sonnenschein E.C."/>
            <person name="Bech P.K."/>
        </authorList>
    </citation>
    <scope>NUCLEOTIDE SEQUENCE</scope>
    <source>
        <strain evidence="7">S3790</strain>
        <strain evidence="8 9">S3895</strain>
    </source>
</reference>
<dbReference type="RefSeq" id="WP_138593462.1">
    <property type="nucleotide sequence ID" value="NZ_PNBW01000055.1"/>
</dbReference>
<evidence type="ECO:0000313" key="9">
    <source>
        <dbReference type="Proteomes" id="UP000307164"/>
    </source>
</evidence>
<feature type="domain" description="CN hydrolase" evidence="6">
    <location>
        <begin position="5"/>
        <end position="236"/>
    </location>
</feature>
<organism evidence="7 10">
    <name type="scientific">Pseudoalteromonas aurantia</name>
    <dbReference type="NCBI Taxonomy" id="43654"/>
    <lineage>
        <taxon>Bacteria</taxon>
        <taxon>Pseudomonadati</taxon>
        <taxon>Pseudomonadota</taxon>
        <taxon>Gammaproteobacteria</taxon>
        <taxon>Alteromonadales</taxon>
        <taxon>Pseudoalteromonadaceae</taxon>
        <taxon>Pseudoalteromonas</taxon>
    </lineage>
</organism>
<evidence type="ECO:0000256" key="5">
    <source>
        <dbReference type="ARBA" id="ARBA00072139"/>
    </source>
</evidence>
<evidence type="ECO:0000313" key="7">
    <source>
        <dbReference type="EMBL" id="TMO63765.1"/>
    </source>
</evidence>
<dbReference type="EMBL" id="PNBW01000055">
    <property type="protein sequence ID" value="TMO73704.1"/>
    <property type="molecule type" value="Genomic_DNA"/>
</dbReference>
<dbReference type="EC" id="3.5.1.3" evidence="3"/>